<reference evidence="2" key="3">
    <citation type="submission" date="2022-06" db="UniProtKB">
        <authorList>
            <consortium name="EnsemblPlants"/>
        </authorList>
    </citation>
    <scope>IDENTIFICATION</scope>
</reference>
<dbReference type="Gramene" id="TuG1812G0100002679.01.T01">
    <property type="protein sequence ID" value="TuG1812G0100002679.01.T01"/>
    <property type="gene ID" value="TuG1812G0100002679.01"/>
</dbReference>
<evidence type="ECO:0000313" key="2">
    <source>
        <dbReference type="EnsemblPlants" id="TuG1812G0100002679.01.T01"/>
    </source>
</evidence>
<dbReference type="EnsemblPlants" id="TuG1812G0100002679.01.T01">
    <property type="protein sequence ID" value="TuG1812G0100002679.01.T01"/>
    <property type="gene ID" value="TuG1812G0100002679.01"/>
</dbReference>
<reference evidence="3" key="1">
    <citation type="journal article" date="2013" name="Nature">
        <title>Draft genome of the wheat A-genome progenitor Triticum urartu.</title>
        <authorList>
            <person name="Ling H.Q."/>
            <person name="Zhao S."/>
            <person name="Liu D."/>
            <person name="Wang J."/>
            <person name="Sun H."/>
            <person name="Zhang C."/>
            <person name="Fan H."/>
            <person name="Li D."/>
            <person name="Dong L."/>
            <person name="Tao Y."/>
            <person name="Gao C."/>
            <person name="Wu H."/>
            <person name="Li Y."/>
            <person name="Cui Y."/>
            <person name="Guo X."/>
            <person name="Zheng S."/>
            <person name="Wang B."/>
            <person name="Yu K."/>
            <person name="Liang Q."/>
            <person name="Yang W."/>
            <person name="Lou X."/>
            <person name="Chen J."/>
            <person name="Feng M."/>
            <person name="Jian J."/>
            <person name="Zhang X."/>
            <person name="Luo G."/>
            <person name="Jiang Y."/>
            <person name="Liu J."/>
            <person name="Wang Z."/>
            <person name="Sha Y."/>
            <person name="Zhang B."/>
            <person name="Wu H."/>
            <person name="Tang D."/>
            <person name="Shen Q."/>
            <person name="Xue P."/>
            <person name="Zou S."/>
            <person name="Wang X."/>
            <person name="Liu X."/>
            <person name="Wang F."/>
            <person name="Yang Y."/>
            <person name="An X."/>
            <person name="Dong Z."/>
            <person name="Zhang K."/>
            <person name="Zhang X."/>
            <person name="Luo M.C."/>
            <person name="Dvorak J."/>
            <person name="Tong Y."/>
            <person name="Wang J."/>
            <person name="Yang H."/>
            <person name="Li Z."/>
            <person name="Wang D."/>
            <person name="Zhang A."/>
            <person name="Wang J."/>
        </authorList>
    </citation>
    <scope>NUCLEOTIDE SEQUENCE</scope>
    <source>
        <strain evidence="3">cv. G1812</strain>
    </source>
</reference>
<feature type="region of interest" description="Disordered" evidence="1">
    <location>
        <begin position="132"/>
        <end position="156"/>
    </location>
</feature>
<evidence type="ECO:0000256" key="1">
    <source>
        <dbReference type="SAM" id="MobiDB-lite"/>
    </source>
</evidence>
<reference evidence="2" key="2">
    <citation type="submission" date="2018-03" db="EMBL/GenBank/DDBJ databases">
        <title>The Triticum urartu genome reveals the dynamic nature of wheat genome evolution.</title>
        <authorList>
            <person name="Ling H."/>
            <person name="Ma B."/>
            <person name="Shi X."/>
            <person name="Liu H."/>
            <person name="Dong L."/>
            <person name="Sun H."/>
            <person name="Cao Y."/>
            <person name="Gao Q."/>
            <person name="Zheng S."/>
            <person name="Li Y."/>
            <person name="Yu Y."/>
            <person name="Du H."/>
            <person name="Qi M."/>
            <person name="Li Y."/>
            <person name="Yu H."/>
            <person name="Cui Y."/>
            <person name="Wang N."/>
            <person name="Chen C."/>
            <person name="Wu H."/>
            <person name="Zhao Y."/>
            <person name="Zhang J."/>
            <person name="Li Y."/>
            <person name="Zhou W."/>
            <person name="Zhang B."/>
            <person name="Hu W."/>
            <person name="Eijk M."/>
            <person name="Tang J."/>
            <person name="Witsenboer H."/>
            <person name="Zhao S."/>
            <person name="Li Z."/>
            <person name="Zhang A."/>
            <person name="Wang D."/>
            <person name="Liang C."/>
        </authorList>
    </citation>
    <scope>NUCLEOTIDE SEQUENCE [LARGE SCALE GENOMIC DNA]</scope>
    <source>
        <strain evidence="2">cv. G1812</strain>
    </source>
</reference>
<sequence>YRKDSSPSIEIPDQIGSWRPAAGGATTGCRPAVLLTGQAAFAVRSRCPPASTVWAGAPPFRRSAIESCVRSAASPRRPRLCALPCSLLAQAAGALRRYLPAPHTRAMDKLSPVGNNCISSATSSVSPLYVSLHASSPSTKPRRNVGHQPKATSQES</sequence>
<name>A0A8R7K1B0_TRIUA</name>
<keyword evidence="3" id="KW-1185">Reference proteome</keyword>
<accession>A0A8R7K1B0</accession>
<evidence type="ECO:0000313" key="3">
    <source>
        <dbReference type="Proteomes" id="UP000015106"/>
    </source>
</evidence>
<dbReference type="AlphaFoldDB" id="A0A8R7K1B0"/>
<dbReference type="Proteomes" id="UP000015106">
    <property type="component" value="Chromosome 1"/>
</dbReference>
<protein>
    <submittedName>
        <fullName evidence="2">Uncharacterized protein</fullName>
    </submittedName>
</protein>
<proteinExistence type="predicted"/>
<organism evidence="2 3">
    <name type="scientific">Triticum urartu</name>
    <name type="common">Red wild einkorn</name>
    <name type="synonym">Crithodium urartu</name>
    <dbReference type="NCBI Taxonomy" id="4572"/>
    <lineage>
        <taxon>Eukaryota</taxon>
        <taxon>Viridiplantae</taxon>
        <taxon>Streptophyta</taxon>
        <taxon>Embryophyta</taxon>
        <taxon>Tracheophyta</taxon>
        <taxon>Spermatophyta</taxon>
        <taxon>Magnoliopsida</taxon>
        <taxon>Liliopsida</taxon>
        <taxon>Poales</taxon>
        <taxon>Poaceae</taxon>
        <taxon>BOP clade</taxon>
        <taxon>Pooideae</taxon>
        <taxon>Triticodae</taxon>
        <taxon>Triticeae</taxon>
        <taxon>Triticinae</taxon>
        <taxon>Triticum</taxon>
    </lineage>
</organism>